<dbReference type="Gene3D" id="3.30.930.10">
    <property type="entry name" value="Bira Bifunctional Protein, Domain 2"/>
    <property type="match status" value="1"/>
</dbReference>
<dbReference type="AlphaFoldDB" id="A0A2P4TC33"/>
<dbReference type="Proteomes" id="UP000237246">
    <property type="component" value="Unassembled WGS sequence"/>
</dbReference>
<evidence type="ECO:0000313" key="1">
    <source>
        <dbReference type="EMBL" id="POI33913.1"/>
    </source>
</evidence>
<dbReference type="OrthoDB" id="57698at2759"/>
<dbReference type="InterPro" id="IPR045864">
    <property type="entry name" value="aa-tRNA-synth_II/BPL/LPL"/>
</dbReference>
<keyword evidence="2" id="KW-1185">Reference proteome</keyword>
<sequence>MALGCRQGCRLRSPVRLRRRPFAARGLEAGPPARPYAAAGDGAASGQEELLLEVCRRRHFLRGDPEPRARSAQLRFGPLGVALRGNLAALWWDAVLARREQVFAVDSPLHGCPSAGAPEAPGALRLLHSETLREALQSGGCSRELGGAALQEALGSAGVLRESLLPGALAQYVSCLEFVNKRLPCGLAEVGVCFHSIPGSEQHNEKLRR</sequence>
<organism evidence="1 2">
    <name type="scientific">Bambusicola thoracicus</name>
    <name type="common">Chinese bamboo-partridge</name>
    <name type="synonym">Perdix thoracica</name>
    <dbReference type="NCBI Taxonomy" id="9083"/>
    <lineage>
        <taxon>Eukaryota</taxon>
        <taxon>Metazoa</taxon>
        <taxon>Chordata</taxon>
        <taxon>Craniata</taxon>
        <taxon>Vertebrata</taxon>
        <taxon>Euteleostomi</taxon>
        <taxon>Archelosauria</taxon>
        <taxon>Archosauria</taxon>
        <taxon>Dinosauria</taxon>
        <taxon>Saurischia</taxon>
        <taxon>Theropoda</taxon>
        <taxon>Coelurosauria</taxon>
        <taxon>Aves</taxon>
        <taxon>Neognathae</taxon>
        <taxon>Galloanserae</taxon>
        <taxon>Galliformes</taxon>
        <taxon>Phasianidae</taxon>
        <taxon>Perdicinae</taxon>
        <taxon>Bambusicola</taxon>
    </lineage>
</organism>
<dbReference type="EMBL" id="PPHD01002692">
    <property type="protein sequence ID" value="POI33913.1"/>
    <property type="molecule type" value="Genomic_DNA"/>
</dbReference>
<name>A0A2P4TC33_BAMTH</name>
<evidence type="ECO:0000313" key="2">
    <source>
        <dbReference type="Proteomes" id="UP000237246"/>
    </source>
</evidence>
<dbReference type="SUPFAM" id="SSF55681">
    <property type="entry name" value="Class II aaRS and biotin synthetases"/>
    <property type="match status" value="1"/>
</dbReference>
<proteinExistence type="predicted"/>
<gene>
    <name evidence="1" type="ORF">CIB84_002334</name>
</gene>
<accession>A0A2P4TC33</accession>
<comment type="caution">
    <text evidence="1">The sequence shown here is derived from an EMBL/GenBank/DDBJ whole genome shotgun (WGS) entry which is preliminary data.</text>
</comment>
<reference evidence="1 2" key="1">
    <citation type="submission" date="2018-01" db="EMBL/GenBank/DDBJ databases">
        <title>Comparison of the Chinese Bamboo Partridge and Red Junglefowl genome sequences highlights the importance of demography in genome evolution.</title>
        <authorList>
            <person name="Tiley G.P."/>
            <person name="Kimball R.T."/>
            <person name="Braun E.L."/>
            <person name="Burleigh J.G."/>
        </authorList>
    </citation>
    <scope>NUCLEOTIDE SEQUENCE [LARGE SCALE GENOMIC DNA]</scope>
    <source>
        <strain evidence="1">RTK389</strain>
        <tissue evidence="1">Blood</tissue>
    </source>
</reference>
<protein>
    <submittedName>
        <fullName evidence="1">Uncharacterized protein</fullName>
    </submittedName>
</protein>